<dbReference type="GO" id="GO:0005634">
    <property type="term" value="C:nucleus"/>
    <property type="evidence" value="ECO:0007669"/>
    <property type="project" value="TreeGrafter"/>
</dbReference>
<feature type="domain" description="C2H2-type" evidence="6">
    <location>
        <begin position="45"/>
        <end position="72"/>
    </location>
</feature>
<dbReference type="AlphaFoldDB" id="A0A9N9R5D0"/>
<evidence type="ECO:0000259" key="6">
    <source>
        <dbReference type="PROSITE" id="PS50157"/>
    </source>
</evidence>
<dbReference type="PROSITE" id="PS00028">
    <property type="entry name" value="ZINC_FINGER_C2H2_1"/>
    <property type="match status" value="3"/>
</dbReference>
<dbReference type="GO" id="GO:0000981">
    <property type="term" value="F:DNA-binding transcription factor activity, RNA polymerase II-specific"/>
    <property type="evidence" value="ECO:0007669"/>
    <property type="project" value="TreeGrafter"/>
</dbReference>
<evidence type="ECO:0000256" key="4">
    <source>
        <dbReference type="ARBA" id="ARBA00022833"/>
    </source>
</evidence>
<reference evidence="7" key="2">
    <citation type="submission" date="2022-10" db="EMBL/GenBank/DDBJ databases">
        <authorList>
            <consortium name="ENA_rothamsted_submissions"/>
            <consortium name="culmorum"/>
            <person name="King R."/>
        </authorList>
    </citation>
    <scope>NUCLEOTIDE SEQUENCE</scope>
</reference>
<dbReference type="Gene3D" id="3.30.160.60">
    <property type="entry name" value="Classic Zinc Finger"/>
    <property type="match status" value="3"/>
</dbReference>
<dbReference type="GO" id="GO:0000977">
    <property type="term" value="F:RNA polymerase II transcription regulatory region sequence-specific DNA binding"/>
    <property type="evidence" value="ECO:0007669"/>
    <property type="project" value="TreeGrafter"/>
</dbReference>
<evidence type="ECO:0000256" key="5">
    <source>
        <dbReference type="PROSITE-ProRule" id="PRU00042"/>
    </source>
</evidence>
<dbReference type="GO" id="GO:0008270">
    <property type="term" value="F:zinc ion binding"/>
    <property type="evidence" value="ECO:0007669"/>
    <property type="project" value="UniProtKB-KW"/>
</dbReference>
<evidence type="ECO:0000256" key="1">
    <source>
        <dbReference type="ARBA" id="ARBA00022723"/>
    </source>
</evidence>
<keyword evidence="2" id="KW-0677">Repeat</keyword>
<dbReference type="PANTHER" id="PTHR24409">
    <property type="entry name" value="ZINC FINGER PROTEIN 142"/>
    <property type="match status" value="1"/>
</dbReference>
<dbReference type="Pfam" id="PF00096">
    <property type="entry name" value="zf-C2H2"/>
    <property type="match status" value="1"/>
</dbReference>
<protein>
    <recommendedName>
        <fullName evidence="6">C2H2-type domain-containing protein</fullName>
    </recommendedName>
</protein>
<organism evidence="7 8">
    <name type="scientific">Diatraea saccharalis</name>
    <name type="common">sugarcane borer</name>
    <dbReference type="NCBI Taxonomy" id="40085"/>
    <lineage>
        <taxon>Eukaryota</taxon>
        <taxon>Metazoa</taxon>
        <taxon>Ecdysozoa</taxon>
        <taxon>Arthropoda</taxon>
        <taxon>Hexapoda</taxon>
        <taxon>Insecta</taxon>
        <taxon>Pterygota</taxon>
        <taxon>Neoptera</taxon>
        <taxon>Endopterygota</taxon>
        <taxon>Lepidoptera</taxon>
        <taxon>Glossata</taxon>
        <taxon>Ditrysia</taxon>
        <taxon>Pyraloidea</taxon>
        <taxon>Crambidae</taxon>
        <taxon>Crambinae</taxon>
        <taxon>Diatraea</taxon>
    </lineage>
</organism>
<dbReference type="InterPro" id="IPR036236">
    <property type="entry name" value="Znf_C2H2_sf"/>
</dbReference>
<proteinExistence type="predicted"/>
<feature type="domain" description="C2H2-type" evidence="6">
    <location>
        <begin position="107"/>
        <end position="135"/>
    </location>
</feature>
<keyword evidence="4" id="KW-0862">Zinc</keyword>
<reference evidence="7" key="1">
    <citation type="submission" date="2021-12" db="EMBL/GenBank/DDBJ databases">
        <authorList>
            <person name="King R."/>
        </authorList>
    </citation>
    <scope>NUCLEOTIDE SEQUENCE</scope>
</reference>
<dbReference type="PANTHER" id="PTHR24409:SF295">
    <property type="entry name" value="AZ2-RELATED"/>
    <property type="match status" value="1"/>
</dbReference>
<keyword evidence="1" id="KW-0479">Metal-binding</keyword>
<dbReference type="PROSITE" id="PS50157">
    <property type="entry name" value="ZINC_FINGER_C2H2_2"/>
    <property type="match status" value="3"/>
</dbReference>
<gene>
    <name evidence="7" type="ORF">DIATSA_LOCUS8121</name>
</gene>
<sequence length="275" mass="32778">MGQDTVGKQTTKNKRPCYVCNKLISGNSYCFRAHLYQHKQVPPRYDCLYCSKQYFRKDVYEKHLEVHTGRTKVFVCDYCDRSFVDKRNLISHLHIHEDNNVYIRPRYNCRACGAKYCEERLLKYHIRKEHFNLQQKDESIIKKPINETWVERVLESNVCVQMTKINNNVISIKKCGTFKKEVKQEVDENDKFITYVNSVFGCNDKSQYSKAICDYCNKEMLKKSLPNHIRERHLNIRKFICDICKRSFNRHYQMTDHRCGKKVRRSCKGTALKAT</sequence>
<evidence type="ECO:0000256" key="3">
    <source>
        <dbReference type="ARBA" id="ARBA00022771"/>
    </source>
</evidence>
<keyword evidence="3 5" id="KW-0863">Zinc-finger</keyword>
<evidence type="ECO:0000256" key="2">
    <source>
        <dbReference type="ARBA" id="ARBA00022737"/>
    </source>
</evidence>
<feature type="domain" description="C2H2-type" evidence="6">
    <location>
        <begin position="74"/>
        <end position="101"/>
    </location>
</feature>
<dbReference type="InterPro" id="IPR013087">
    <property type="entry name" value="Znf_C2H2_type"/>
</dbReference>
<dbReference type="Proteomes" id="UP001153714">
    <property type="component" value="Chromosome 22"/>
</dbReference>
<dbReference type="OrthoDB" id="7437528at2759"/>
<evidence type="ECO:0000313" key="7">
    <source>
        <dbReference type="EMBL" id="CAG9790455.1"/>
    </source>
</evidence>
<dbReference type="EMBL" id="OU893353">
    <property type="protein sequence ID" value="CAG9790455.1"/>
    <property type="molecule type" value="Genomic_DNA"/>
</dbReference>
<dbReference type="SUPFAM" id="SSF57667">
    <property type="entry name" value="beta-beta-alpha zinc fingers"/>
    <property type="match status" value="2"/>
</dbReference>
<name>A0A9N9R5D0_9NEOP</name>
<accession>A0A9N9R5D0</accession>
<keyword evidence="8" id="KW-1185">Reference proteome</keyword>
<dbReference type="SMART" id="SM00355">
    <property type="entry name" value="ZnF_C2H2"/>
    <property type="match status" value="6"/>
</dbReference>
<evidence type="ECO:0000313" key="8">
    <source>
        <dbReference type="Proteomes" id="UP001153714"/>
    </source>
</evidence>